<name>A0A1U7JMC1_9HYPH</name>
<dbReference type="GO" id="GO:0015288">
    <property type="term" value="F:porin activity"/>
    <property type="evidence" value="ECO:0007669"/>
    <property type="project" value="TreeGrafter"/>
</dbReference>
<dbReference type="InterPro" id="IPR003423">
    <property type="entry name" value="OMP_efflux"/>
</dbReference>
<dbReference type="InterPro" id="IPR010130">
    <property type="entry name" value="T1SS_OMP_TolC"/>
</dbReference>
<dbReference type="PANTHER" id="PTHR30026:SF22">
    <property type="entry name" value="OUTER MEMBRANE EFFLUX PROTEIN"/>
    <property type="match status" value="1"/>
</dbReference>
<protein>
    <submittedName>
        <fullName evidence="10">Type I secretion protein TolC</fullName>
    </submittedName>
</protein>
<evidence type="ECO:0000256" key="3">
    <source>
        <dbReference type="ARBA" id="ARBA00022448"/>
    </source>
</evidence>
<dbReference type="PANTHER" id="PTHR30026">
    <property type="entry name" value="OUTER MEMBRANE PROTEIN TOLC"/>
    <property type="match status" value="1"/>
</dbReference>
<dbReference type="NCBIfam" id="TIGR01844">
    <property type="entry name" value="type_I_sec_TolC"/>
    <property type="match status" value="1"/>
</dbReference>
<keyword evidence="8" id="KW-0175">Coiled coil</keyword>
<dbReference type="GO" id="GO:1990281">
    <property type="term" value="C:efflux pump complex"/>
    <property type="evidence" value="ECO:0007669"/>
    <property type="project" value="TreeGrafter"/>
</dbReference>
<keyword evidence="11" id="KW-1185">Reference proteome</keyword>
<evidence type="ECO:0000256" key="5">
    <source>
        <dbReference type="ARBA" id="ARBA00022692"/>
    </source>
</evidence>
<dbReference type="Gene3D" id="1.20.1600.10">
    <property type="entry name" value="Outer membrane efflux proteins (OEP)"/>
    <property type="match status" value="1"/>
</dbReference>
<dbReference type="InterPro" id="IPR051906">
    <property type="entry name" value="TolC-like"/>
</dbReference>
<feature type="coiled-coil region" evidence="8">
    <location>
        <begin position="315"/>
        <end position="342"/>
    </location>
</feature>
<comment type="caution">
    <text evidence="10">The sequence shown here is derived from an EMBL/GenBank/DDBJ whole genome shotgun (WGS) entry which is preliminary data.</text>
</comment>
<dbReference type="OrthoDB" id="9814637at2"/>
<keyword evidence="9" id="KW-0732">Signal</keyword>
<dbReference type="STRING" id="197461.A3843_01010"/>
<dbReference type="RefSeq" id="WP_028482419.1">
    <property type="nucleotide sequence ID" value="NZ_LVVZ01000002.1"/>
</dbReference>
<keyword evidence="3" id="KW-0813">Transport</keyword>
<feature type="chain" id="PRO_5010538543" evidence="9">
    <location>
        <begin position="23"/>
        <end position="455"/>
    </location>
</feature>
<feature type="signal peptide" evidence="9">
    <location>
        <begin position="1"/>
        <end position="22"/>
    </location>
</feature>
<dbReference type="Pfam" id="PF02321">
    <property type="entry name" value="OEP"/>
    <property type="match status" value="2"/>
</dbReference>
<evidence type="ECO:0000256" key="2">
    <source>
        <dbReference type="ARBA" id="ARBA00007613"/>
    </source>
</evidence>
<evidence type="ECO:0000256" key="6">
    <source>
        <dbReference type="ARBA" id="ARBA00023136"/>
    </source>
</evidence>
<evidence type="ECO:0000256" key="9">
    <source>
        <dbReference type="SAM" id="SignalP"/>
    </source>
</evidence>
<dbReference type="EMBL" id="LVVZ01000002">
    <property type="protein sequence ID" value="OKL45842.1"/>
    <property type="molecule type" value="Genomic_DNA"/>
</dbReference>
<keyword evidence="4" id="KW-1134">Transmembrane beta strand</keyword>
<keyword evidence="6" id="KW-0472">Membrane</keyword>
<evidence type="ECO:0000256" key="7">
    <source>
        <dbReference type="ARBA" id="ARBA00023237"/>
    </source>
</evidence>
<proteinExistence type="inferred from homology"/>
<dbReference type="AlphaFoldDB" id="A0A1U7JMC1"/>
<sequence length="455" mass="49891">MKFRGLTLAVAIALATTVSAHAISLRDAVEAAVYTNPDVAESSANRRARDQELRAAQGAYLPSLSVGASIGGERLERPDGSSVSDNAWRTAKQVDIMAEQLLFDGFGSVNEIYRQSARVDGAAYRVLERSEAVALDAIEAYVDVIRHQQILRKSRENTAKHQRIYNEVRQRFEGGETGAADLAQAQERVAATKIITASVRKSLLETIAKYRRVVGMEPENLVPVQEASLPGASLSATISMAQQNNPQILAAQADTDAADFEVEQRNAPFLPRLSLEGQASFGDDVNGYDGQNEEYRVMLRMRWNLYNGGSDTARKAQALEQVAEARARVDRTRREAAEAVEVAWASVDTTRERISALRQTVAANRKVVEGYRDEYNIGQRTLLDLLNAQNALFNSEIDLISAQAILKFSTYQLQGTTGNLLAHFNIEPPAEGAAGRQENVSVFPQPVGFAIEPLR</sequence>
<dbReference type="GO" id="GO:0015562">
    <property type="term" value="F:efflux transmembrane transporter activity"/>
    <property type="evidence" value="ECO:0007669"/>
    <property type="project" value="InterPro"/>
</dbReference>
<evidence type="ECO:0000313" key="11">
    <source>
        <dbReference type="Proteomes" id="UP000185783"/>
    </source>
</evidence>
<evidence type="ECO:0000256" key="1">
    <source>
        <dbReference type="ARBA" id="ARBA00004442"/>
    </source>
</evidence>
<keyword evidence="5" id="KW-0812">Transmembrane</keyword>
<dbReference type="Proteomes" id="UP000185783">
    <property type="component" value="Unassembled WGS sequence"/>
</dbReference>
<evidence type="ECO:0000256" key="8">
    <source>
        <dbReference type="SAM" id="Coils"/>
    </source>
</evidence>
<comment type="similarity">
    <text evidence="2">Belongs to the outer membrane factor (OMF) (TC 1.B.17) family.</text>
</comment>
<accession>A0A1U7JMC1</accession>
<gene>
    <name evidence="10" type="ORF">A3843_01010</name>
</gene>
<evidence type="ECO:0000313" key="10">
    <source>
        <dbReference type="EMBL" id="OKL45842.1"/>
    </source>
</evidence>
<keyword evidence="7" id="KW-0998">Cell outer membrane</keyword>
<organism evidence="10 11">
    <name type="scientific">Pseudovibrio exalbescens</name>
    <dbReference type="NCBI Taxonomy" id="197461"/>
    <lineage>
        <taxon>Bacteria</taxon>
        <taxon>Pseudomonadati</taxon>
        <taxon>Pseudomonadota</taxon>
        <taxon>Alphaproteobacteria</taxon>
        <taxon>Hyphomicrobiales</taxon>
        <taxon>Stappiaceae</taxon>
        <taxon>Pseudovibrio</taxon>
    </lineage>
</organism>
<dbReference type="SUPFAM" id="SSF56954">
    <property type="entry name" value="Outer membrane efflux proteins (OEP)"/>
    <property type="match status" value="1"/>
</dbReference>
<reference evidence="10 11" key="1">
    <citation type="submission" date="2016-03" db="EMBL/GenBank/DDBJ databases">
        <title>Genome sequence of Nesiotobacter sp. nov., a moderately halophilic alphaproteobacterium isolated from the Yellow Sea, China.</title>
        <authorList>
            <person name="Zhang G."/>
            <person name="Zhang R."/>
        </authorList>
    </citation>
    <scope>NUCLEOTIDE SEQUENCE [LARGE SCALE GENOMIC DNA]</scope>
    <source>
        <strain evidence="10 11">WB1-6</strain>
    </source>
</reference>
<dbReference type="GO" id="GO:0009279">
    <property type="term" value="C:cell outer membrane"/>
    <property type="evidence" value="ECO:0007669"/>
    <property type="project" value="UniProtKB-SubCell"/>
</dbReference>
<evidence type="ECO:0000256" key="4">
    <source>
        <dbReference type="ARBA" id="ARBA00022452"/>
    </source>
</evidence>
<comment type="subcellular location">
    <subcellularLocation>
        <location evidence="1">Cell outer membrane</location>
    </subcellularLocation>
</comment>